<dbReference type="Proteomes" id="UP000001903">
    <property type="component" value="Plasmid pHTUR05"/>
</dbReference>
<accession>D2S3G3</accession>
<dbReference type="EMBL" id="CP001865">
    <property type="protein sequence ID" value="ADB63910.1"/>
    <property type="molecule type" value="Genomic_DNA"/>
</dbReference>
<evidence type="ECO:0008006" key="3">
    <source>
        <dbReference type="Google" id="ProtNLM"/>
    </source>
</evidence>
<organism evidence="1 2">
    <name type="scientific">Haloterrigena turkmenica (strain ATCC 51198 / DSM 5511 / JCM 9101 / NCIMB 13204 / VKM B-1734 / 4k)</name>
    <name type="common">Halococcus turkmenicus</name>
    <dbReference type="NCBI Taxonomy" id="543526"/>
    <lineage>
        <taxon>Archaea</taxon>
        <taxon>Methanobacteriati</taxon>
        <taxon>Methanobacteriota</taxon>
        <taxon>Stenosarchaea group</taxon>
        <taxon>Halobacteria</taxon>
        <taxon>Halobacteriales</taxon>
        <taxon>Natrialbaceae</taxon>
        <taxon>Haloterrigena</taxon>
    </lineage>
</organism>
<dbReference type="SUPFAM" id="SSF51126">
    <property type="entry name" value="Pectin lyase-like"/>
    <property type="match status" value="1"/>
</dbReference>
<name>D2S3G3_HALTV</name>
<dbReference type="KEGG" id="htu:Htur_5022"/>
<dbReference type="InterPro" id="IPR006626">
    <property type="entry name" value="PbH1"/>
</dbReference>
<proteinExistence type="predicted"/>
<dbReference type="Gene3D" id="2.160.20.10">
    <property type="entry name" value="Single-stranded right-handed beta-helix, Pectin lyase-like"/>
    <property type="match status" value="1"/>
</dbReference>
<dbReference type="HOGENOM" id="CLU_651537_0_0_2"/>
<keyword evidence="1" id="KW-0614">Plasmid</keyword>
<keyword evidence="2" id="KW-1185">Reference proteome</keyword>
<geneLocation type="plasmid" evidence="1 2">
    <name>pHTUR05</name>
</geneLocation>
<dbReference type="AlphaFoldDB" id="D2S3G3"/>
<dbReference type="SMART" id="SM00710">
    <property type="entry name" value="PbH1"/>
    <property type="match status" value="6"/>
</dbReference>
<reference evidence="1 2" key="1">
    <citation type="journal article" date="2010" name="Stand. Genomic Sci.">
        <title>Complete genome sequence of Haloterrigena turkmenica type strain (4k).</title>
        <authorList>
            <person name="Saunders E."/>
            <person name="Tindall B.J."/>
            <person name="Fahnrich R."/>
            <person name="Lapidus A."/>
            <person name="Copeland A."/>
            <person name="Del Rio T.G."/>
            <person name="Lucas S."/>
            <person name="Chen F."/>
            <person name="Tice H."/>
            <person name="Cheng J.F."/>
            <person name="Han C."/>
            <person name="Detter J.C."/>
            <person name="Bruce D."/>
            <person name="Goodwin L."/>
            <person name="Chain P."/>
            <person name="Pitluck S."/>
            <person name="Pati A."/>
            <person name="Ivanova N."/>
            <person name="Mavromatis K."/>
            <person name="Chen A."/>
            <person name="Palaniappan K."/>
            <person name="Land M."/>
            <person name="Hauser L."/>
            <person name="Chang Y.J."/>
            <person name="Jeffries C.D."/>
            <person name="Brettin T."/>
            <person name="Rohde M."/>
            <person name="Goker M."/>
            <person name="Bristow J."/>
            <person name="Eisen J.A."/>
            <person name="Markowitz V."/>
            <person name="Hugenholtz P."/>
            <person name="Klenk H.P."/>
            <person name="Kyrpides N.C."/>
        </authorList>
    </citation>
    <scope>NUCLEOTIDE SEQUENCE [LARGE SCALE GENOMIC DNA]</scope>
    <source>
        <strain evidence="2">ATCC 51198 / DSM 5511 / JCM 9101 / NCIMB 13204 / VKM B-1734 / 4k</strain>
    </source>
</reference>
<gene>
    <name evidence="1" type="ordered locus">Htur_5022</name>
</gene>
<sequence length="421" mass="45140">MSLGMPAWLGGWGDESDTLEDLGFFDTHYVANSGKKLKIDPSVLDFDENLEARLSSEGVTISGSRTPTLDEISGSIAGGGTISNLTGTNLYIDDTGTLNATASSDSTDTTLNTIHLSDSDDIHNVIDSAAPYTRIIGDRDNQHTLSKRIDITTDGLILQDCNLKLGASVNDDVIYVHDCKDAKVLNCFIDGNYQNQDYTNNGVSNGVEVSNAHNIEVGDNEVVRAAGQGITATSYPLAQNNDYGGDKPGGPISNIYIEDNELSEIQNGDILLSGGNGVAAEYGYITGNVCTSTQQDILNVIDGFQHAKVEDNYCIGGGVGLAIEQHGSRGVDRKVHDVTVRNNTFEVSGANGIEFDHDTYPFRNIKLNDNTFIGNNTGVYVPSSFDLDGFMVRNNTFESCSTDISINSTISNQSVGDNLTW</sequence>
<dbReference type="InterPro" id="IPR012334">
    <property type="entry name" value="Pectin_lyas_fold"/>
</dbReference>
<dbReference type="InterPro" id="IPR011050">
    <property type="entry name" value="Pectin_lyase_fold/virulence"/>
</dbReference>
<evidence type="ECO:0000313" key="1">
    <source>
        <dbReference type="EMBL" id="ADB63910.1"/>
    </source>
</evidence>
<evidence type="ECO:0000313" key="2">
    <source>
        <dbReference type="Proteomes" id="UP000001903"/>
    </source>
</evidence>
<protein>
    <recommendedName>
        <fullName evidence="3">Right handed beta helix domain-containing protein</fullName>
    </recommendedName>
</protein>